<evidence type="ECO:0000256" key="1">
    <source>
        <dbReference type="SAM" id="MobiDB-lite"/>
    </source>
</evidence>
<feature type="region of interest" description="Disordered" evidence="1">
    <location>
        <begin position="1"/>
        <end position="62"/>
    </location>
</feature>
<gene>
    <name evidence="2" type="ORF">PR048_027199</name>
</gene>
<organism evidence="2 3">
    <name type="scientific">Dryococelus australis</name>
    <dbReference type="NCBI Taxonomy" id="614101"/>
    <lineage>
        <taxon>Eukaryota</taxon>
        <taxon>Metazoa</taxon>
        <taxon>Ecdysozoa</taxon>
        <taxon>Arthropoda</taxon>
        <taxon>Hexapoda</taxon>
        <taxon>Insecta</taxon>
        <taxon>Pterygota</taxon>
        <taxon>Neoptera</taxon>
        <taxon>Polyneoptera</taxon>
        <taxon>Phasmatodea</taxon>
        <taxon>Verophasmatodea</taxon>
        <taxon>Anareolatae</taxon>
        <taxon>Phasmatidae</taxon>
        <taxon>Eurycanthinae</taxon>
        <taxon>Dryococelus</taxon>
    </lineage>
</organism>
<reference evidence="2 3" key="1">
    <citation type="submission" date="2023-02" db="EMBL/GenBank/DDBJ databases">
        <title>LHISI_Scaffold_Assembly.</title>
        <authorList>
            <person name="Stuart O.P."/>
            <person name="Cleave R."/>
            <person name="Magrath M.J.L."/>
            <person name="Mikheyev A.S."/>
        </authorList>
    </citation>
    <scope>NUCLEOTIDE SEQUENCE [LARGE SCALE GENOMIC DNA]</scope>
    <source>
        <strain evidence="2">Daus_M_001</strain>
        <tissue evidence="2">Leg muscle</tissue>
    </source>
</reference>
<keyword evidence="3" id="KW-1185">Reference proteome</keyword>
<name>A0ABQ9GGB4_9NEOP</name>
<evidence type="ECO:0000313" key="3">
    <source>
        <dbReference type="Proteomes" id="UP001159363"/>
    </source>
</evidence>
<comment type="caution">
    <text evidence="2">The sequence shown here is derived from an EMBL/GenBank/DDBJ whole genome shotgun (WGS) entry which is preliminary data.</text>
</comment>
<evidence type="ECO:0000313" key="2">
    <source>
        <dbReference type="EMBL" id="KAJ8870898.1"/>
    </source>
</evidence>
<dbReference type="EMBL" id="JARBHB010000012">
    <property type="protein sequence ID" value="KAJ8870898.1"/>
    <property type="molecule type" value="Genomic_DNA"/>
</dbReference>
<protein>
    <submittedName>
        <fullName evidence="2">Uncharacterized protein</fullName>
    </submittedName>
</protein>
<proteinExistence type="predicted"/>
<sequence>MRGEVRRVRSSAEAKGRGEMGEPRENPPTSGIVRHDSHLRKSGVNRPGIEPGSPVWEASSLTAQPPWPQVVRKLTSAKSGHSFFGPKVKREPYTLKILVPRVAERLARSLP</sequence>
<feature type="compositionally biased region" description="Basic and acidic residues" evidence="1">
    <location>
        <begin position="1"/>
        <end position="25"/>
    </location>
</feature>
<accession>A0ABQ9GGB4</accession>
<dbReference type="Proteomes" id="UP001159363">
    <property type="component" value="Chromosome 11"/>
</dbReference>